<protein>
    <recommendedName>
        <fullName evidence="1">Methyltransferase type 11 domain-containing protein</fullName>
    </recommendedName>
</protein>
<comment type="caution">
    <text evidence="2">The sequence shown here is derived from an EMBL/GenBank/DDBJ whole genome shotgun (WGS) entry which is preliminary data.</text>
</comment>
<proteinExistence type="predicted"/>
<dbReference type="Proteomes" id="UP000606653">
    <property type="component" value="Unassembled WGS sequence"/>
</dbReference>
<name>A0ABQ2KTI6_9BACL</name>
<evidence type="ECO:0000259" key="1">
    <source>
        <dbReference type="Pfam" id="PF08241"/>
    </source>
</evidence>
<reference evidence="3" key="1">
    <citation type="journal article" date="2019" name="Int. J. Syst. Evol. Microbiol.">
        <title>The Global Catalogue of Microorganisms (GCM) 10K type strain sequencing project: providing services to taxonomists for standard genome sequencing and annotation.</title>
        <authorList>
            <consortium name="The Broad Institute Genomics Platform"/>
            <consortium name="The Broad Institute Genome Sequencing Center for Infectious Disease"/>
            <person name="Wu L."/>
            <person name="Ma J."/>
        </authorList>
    </citation>
    <scope>NUCLEOTIDE SEQUENCE [LARGE SCALE GENOMIC DNA]</scope>
    <source>
        <strain evidence="3">CGMCC 1.6964</strain>
    </source>
</reference>
<organism evidence="2 3">
    <name type="scientific">Saccharibacillus kuerlensis</name>
    <dbReference type="NCBI Taxonomy" id="459527"/>
    <lineage>
        <taxon>Bacteria</taxon>
        <taxon>Bacillati</taxon>
        <taxon>Bacillota</taxon>
        <taxon>Bacilli</taxon>
        <taxon>Bacillales</taxon>
        <taxon>Paenibacillaceae</taxon>
        <taxon>Saccharibacillus</taxon>
    </lineage>
</organism>
<keyword evidence="3" id="KW-1185">Reference proteome</keyword>
<dbReference type="CDD" id="cd02440">
    <property type="entry name" value="AdoMet_MTases"/>
    <property type="match status" value="1"/>
</dbReference>
<dbReference type="PANTHER" id="PTHR43861">
    <property type="entry name" value="TRANS-ACONITATE 2-METHYLTRANSFERASE-RELATED"/>
    <property type="match status" value="1"/>
</dbReference>
<dbReference type="Pfam" id="PF08241">
    <property type="entry name" value="Methyltransf_11"/>
    <property type="match status" value="1"/>
</dbReference>
<dbReference type="RefSeq" id="WP_018977719.1">
    <property type="nucleotide sequence ID" value="NZ_BMLN01000002.1"/>
</dbReference>
<accession>A0ABQ2KTI6</accession>
<sequence length="304" mass="34815">MKIGNVELNLDYYKGKDEYSDGEIEDEILNYVESDADLLDIIRKDNRWPILYHLSPIRRNLLEWIDFDGNEIGLEVGAGCGALTGLLCEHSLRVDAIELSYKRASILANRNKDKKNLKVMVGNFNDFPLEEETYDYITLIGVLEYAAHYTATANPFHDFLQNLYGKLKKNGRLIIAIENKFGLKYWAGAREDHTGEFFEGLENYKPGAKAKTFSKKELSQLVEGCGFENYDFYYPYPDYKMPKQIFSDACLPGIGSGTRTPNYDMDKINVFNETKVLNNIIENDMFPFFSNSFLVICQKGADPK</sequence>
<dbReference type="Gene3D" id="3.40.50.150">
    <property type="entry name" value="Vaccinia Virus protein VP39"/>
    <property type="match status" value="1"/>
</dbReference>
<dbReference type="SUPFAM" id="SSF53335">
    <property type="entry name" value="S-adenosyl-L-methionine-dependent methyltransferases"/>
    <property type="match status" value="1"/>
</dbReference>
<dbReference type="PANTHER" id="PTHR43861:SF6">
    <property type="entry name" value="METHYLTRANSFERASE TYPE 11"/>
    <property type="match status" value="1"/>
</dbReference>
<evidence type="ECO:0000313" key="3">
    <source>
        <dbReference type="Proteomes" id="UP000606653"/>
    </source>
</evidence>
<dbReference type="InterPro" id="IPR013216">
    <property type="entry name" value="Methyltransf_11"/>
</dbReference>
<gene>
    <name evidence="2" type="ORF">GCM10010969_06010</name>
</gene>
<feature type="domain" description="Methyltransferase type 11" evidence="1">
    <location>
        <begin position="74"/>
        <end position="175"/>
    </location>
</feature>
<dbReference type="InterPro" id="IPR029063">
    <property type="entry name" value="SAM-dependent_MTases_sf"/>
</dbReference>
<dbReference type="EMBL" id="BMLN01000002">
    <property type="protein sequence ID" value="GGN92971.1"/>
    <property type="molecule type" value="Genomic_DNA"/>
</dbReference>
<evidence type="ECO:0000313" key="2">
    <source>
        <dbReference type="EMBL" id="GGN92971.1"/>
    </source>
</evidence>